<dbReference type="OrthoDB" id="1304206at2759"/>
<dbReference type="EMBL" id="OOIL02000956">
    <property type="protein sequence ID" value="VFQ70862.1"/>
    <property type="molecule type" value="Genomic_DNA"/>
</dbReference>
<evidence type="ECO:0000313" key="1">
    <source>
        <dbReference type="EMBL" id="VFQ70862.1"/>
    </source>
</evidence>
<proteinExistence type="predicted"/>
<gene>
    <name evidence="1" type="ORF">CCAM_LOCUS12638</name>
</gene>
<protein>
    <recommendedName>
        <fullName evidence="3">DUF4283 domain-containing protein</fullName>
    </recommendedName>
</protein>
<keyword evidence="2" id="KW-1185">Reference proteome</keyword>
<reference evidence="1 2" key="1">
    <citation type="submission" date="2018-04" db="EMBL/GenBank/DDBJ databases">
        <authorList>
            <person name="Vogel A."/>
        </authorList>
    </citation>
    <scope>NUCLEOTIDE SEQUENCE [LARGE SCALE GENOMIC DNA]</scope>
</reference>
<evidence type="ECO:0000313" key="2">
    <source>
        <dbReference type="Proteomes" id="UP000595140"/>
    </source>
</evidence>
<accession>A0A484L3I5</accession>
<organism evidence="1 2">
    <name type="scientific">Cuscuta campestris</name>
    <dbReference type="NCBI Taxonomy" id="132261"/>
    <lineage>
        <taxon>Eukaryota</taxon>
        <taxon>Viridiplantae</taxon>
        <taxon>Streptophyta</taxon>
        <taxon>Embryophyta</taxon>
        <taxon>Tracheophyta</taxon>
        <taxon>Spermatophyta</taxon>
        <taxon>Magnoliopsida</taxon>
        <taxon>eudicotyledons</taxon>
        <taxon>Gunneridae</taxon>
        <taxon>Pentapetalae</taxon>
        <taxon>asterids</taxon>
        <taxon>lamiids</taxon>
        <taxon>Solanales</taxon>
        <taxon>Convolvulaceae</taxon>
        <taxon>Cuscuteae</taxon>
        <taxon>Cuscuta</taxon>
        <taxon>Cuscuta subgen. Grammica</taxon>
        <taxon>Cuscuta sect. Cleistogrammica</taxon>
    </lineage>
</organism>
<name>A0A484L3I5_9ASTE</name>
<sequence>MEICPKYGRLSNCDVNDKVGELRCCFHSRSSYSIGNLLGKPLKTDSATASLVRPSVARISVEVDISKELPHCVWIHLGQLTFHQPITYEDLPEYCPSCKCFGHKNCKTKSKSSKWVKPEVKDTFGTGNTSLAVAPKPAVTLTNQERIESVLQPNQAASIDEEEEITII</sequence>
<dbReference type="PANTHER" id="PTHR31286:SF165">
    <property type="entry name" value="DUF4283 DOMAIN-CONTAINING PROTEIN"/>
    <property type="match status" value="1"/>
</dbReference>
<dbReference type="PANTHER" id="PTHR31286">
    <property type="entry name" value="GLYCINE-RICH CELL WALL STRUCTURAL PROTEIN 1.8-LIKE"/>
    <property type="match status" value="1"/>
</dbReference>
<dbReference type="InterPro" id="IPR040256">
    <property type="entry name" value="At4g02000-like"/>
</dbReference>
<evidence type="ECO:0008006" key="3">
    <source>
        <dbReference type="Google" id="ProtNLM"/>
    </source>
</evidence>
<dbReference type="AlphaFoldDB" id="A0A484L3I5"/>
<dbReference type="Proteomes" id="UP000595140">
    <property type="component" value="Unassembled WGS sequence"/>
</dbReference>